<sequence length="109" mass="12229">MPMTREEILAIDDTPIHEVKVANWPKPLLFRSVRADETERVYKIINGGPNKHVNLVALLCCDEEGNPLFTEDDVAELCKKSMSSVQQIMEAIVEAHPILTADTAELEKN</sequence>
<dbReference type="OrthoDB" id="7584736at2"/>
<evidence type="ECO:0000313" key="2">
    <source>
        <dbReference type="Proteomes" id="UP000240009"/>
    </source>
</evidence>
<dbReference type="Proteomes" id="UP000240009">
    <property type="component" value="Unassembled WGS sequence"/>
</dbReference>
<accession>A0A2S8FLU9</accession>
<evidence type="ECO:0000313" key="1">
    <source>
        <dbReference type="EMBL" id="PQO33155.1"/>
    </source>
</evidence>
<protein>
    <recommendedName>
        <fullName evidence="3">Phage tail protein</fullName>
    </recommendedName>
</protein>
<dbReference type="RefSeq" id="WP_105352623.1">
    <property type="nucleotide sequence ID" value="NZ_PUIA01000035.1"/>
</dbReference>
<proteinExistence type="predicted"/>
<evidence type="ECO:0008006" key="3">
    <source>
        <dbReference type="Google" id="ProtNLM"/>
    </source>
</evidence>
<dbReference type="AlphaFoldDB" id="A0A2S8FLU9"/>
<gene>
    <name evidence="1" type="ORF">C5Y96_09860</name>
</gene>
<reference evidence="1 2" key="1">
    <citation type="submission" date="2018-02" db="EMBL/GenBank/DDBJ databases">
        <title>Comparative genomes isolates from brazilian mangrove.</title>
        <authorList>
            <person name="Araujo J.E."/>
            <person name="Taketani R.G."/>
            <person name="Silva M.C.P."/>
            <person name="Loureco M.V."/>
            <person name="Andreote F.D."/>
        </authorList>
    </citation>
    <scope>NUCLEOTIDE SEQUENCE [LARGE SCALE GENOMIC DNA]</scope>
    <source>
        <strain evidence="1 2">HEX-2 MGV</strain>
    </source>
</reference>
<dbReference type="EMBL" id="PUIA01000035">
    <property type="protein sequence ID" value="PQO33155.1"/>
    <property type="molecule type" value="Genomic_DNA"/>
</dbReference>
<comment type="caution">
    <text evidence="1">The sequence shown here is derived from an EMBL/GenBank/DDBJ whole genome shotgun (WGS) entry which is preliminary data.</text>
</comment>
<name>A0A2S8FLU9_9BACT</name>
<organism evidence="1 2">
    <name type="scientific">Blastopirellula marina</name>
    <dbReference type="NCBI Taxonomy" id="124"/>
    <lineage>
        <taxon>Bacteria</taxon>
        <taxon>Pseudomonadati</taxon>
        <taxon>Planctomycetota</taxon>
        <taxon>Planctomycetia</taxon>
        <taxon>Pirellulales</taxon>
        <taxon>Pirellulaceae</taxon>
        <taxon>Blastopirellula</taxon>
    </lineage>
</organism>